<accession>A0AAN7C7E8</accession>
<dbReference type="InterPro" id="IPR011008">
    <property type="entry name" value="Dimeric_a/b-barrel"/>
</dbReference>
<evidence type="ECO:0000313" key="2">
    <source>
        <dbReference type="Proteomes" id="UP001303760"/>
    </source>
</evidence>
<gene>
    <name evidence="1" type="ORF">C8A03DRAFT_16592</name>
</gene>
<dbReference type="EMBL" id="MU860171">
    <property type="protein sequence ID" value="KAK4236799.1"/>
    <property type="molecule type" value="Genomic_DNA"/>
</dbReference>
<reference evidence="1" key="1">
    <citation type="journal article" date="2023" name="Mol. Phylogenet. Evol.">
        <title>Genome-scale phylogeny and comparative genomics of the fungal order Sordariales.</title>
        <authorList>
            <person name="Hensen N."/>
            <person name="Bonometti L."/>
            <person name="Westerberg I."/>
            <person name="Brannstrom I.O."/>
            <person name="Guillou S."/>
            <person name="Cros-Aarteil S."/>
            <person name="Calhoun S."/>
            <person name="Haridas S."/>
            <person name="Kuo A."/>
            <person name="Mondo S."/>
            <person name="Pangilinan J."/>
            <person name="Riley R."/>
            <person name="LaButti K."/>
            <person name="Andreopoulos B."/>
            <person name="Lipzen A."/>
            <person name="Chen C."/>
            <person name="Yan M."/>
            <person name="Daum C."/>
            <person name="Ng V."/>
            <person name="Clum A."/>
            <person name="Steindorff A."/>
            <person name="Ohm R.A."/>
            <person name="Martin F."/>
            <person name="Silar P."/>
            <person name="Natvig D.O."/>
            <person name="Lalanne C."/>
            <person name="Gautier V."/>
            <person name="Ament-Velasquez S.L."/>
            <person name="Kruys A."/>
            <person name="Hutchinson M.I."/>
            <person name="Powell A.J."/>
            <person name="Barry K."/>
            <person name="Miller A.N."/>
            <person name="Grigoriev I.V."/>
            <person name="Debuchy R."/>
            <person name="Gladieux P."/>
            <person name="Hiltunen Thoren M."/>
            <person name="Johannesson H."/>
        </authorList>
    </citation>
    <scope>NUCLEOTIDE SEQUENCE</scope>
    <source>
        <strain evidence="1">CBS 532.94</strain>
    </source>
</reference>
<protein>
    <recommendedName>
        <fullName evidence="3">Monooxygenase</fullName>
    </recommendedName>
</protein>
<dbReference type="InterPro" id="IPR025444">
    <property type="entry name" value="Monooxy_af470"/>
</dbReference>
<name>A0AAN7C7E8_9PEZI</name>
<evidence type="ECO:0008006" key="3">
    <source>
        <dbReference type="Google" id="ProtNLM"/>
    </source>
</evidence>
<sequence length="294" mass="32344">MAAASFRPIFPPTVQRRHALIKDGFALPTLLALGGFGQAIASCILPARYALLPLAFLLLRAVVVTALEIASPAQYASKLGVVRGRFSAQLPNGSYDPAGADGKTPSPFGSTPAEKGVVVFHLGARINHPLGPLSPAAKEFGDYVQAANKELLERARDFGCLGVSSWRSAEADSHSTRLTVYYFRDMDGLNRFAHDKVHRQAWDWYDKVFVKKWGYSHIGIFHEAFYSAPGAYESIYENMPPVLMSAGNMSVKNEATGQDEWVGTVVDASQESSPVWRSQYSRMNREVKRQMEDA</sequence>
<dbReference type="Proteomes" id="UP001303760">
    <property type="component" value="Unassembled WGS sequence"/>
</dbReference>
<proteinExistence type="predicted"/>
<evidence type="ECO:0000313" key="1">
    <source>
        <dbReference type="EMBL" id="KAK4236799.1"/>
    </source>
</evidence>
<dbReference type="Pfam" id="PF13826">
    <property type="entry name" value="Monooxy_af470-like"/>
    <property type="match status" value="1"/>
</dbReference>
<comment type="caution">
    <text evidence="1">The sequence shown here is derived from an EMBL/GenBank/DDBJ whole genome shotgun (WGS) entry which is preliminary data.</text>
</comment>
<dbReference type="AlphaFoldDB" id="A0AAN7C7E8"/>
<keyword evidence="2" id="KW-1185">Reference proteome</keyword>
<dbReference type="SUPFAM" id="SSF54909">
    <property type="entry name" value="Dimeric alpha+beta barrel"/>
    <property type="match status" value="1"/>
</dbReference>
<reference evidence="1" key="2">
    <citation type="submission" date="2023-05" db="EMBL/GenBank/DDBJ databases">
        <authorList>
            <consortium name="Lawrence Berkeley National Laboratory"/>
            <person name="Steindorff A."/>
            <person name="Hensen N."/>
            <person name="Bonometti L."/>
            <person name="Westerberg I."/>
            <person name="Brannstrom I.O."/>
            <person name="Guillou S."/>
            <person name="Cros-Aarteil S."/>
            <person name="Calhoun S."/>
            <person name="Haridas S."/>
            <person name="Kuo A."/>
            <person name="Mondo S."/>
            <person name="Pangilinan J."/>
            <person name="Riley R."/>
            <person name="Labutti K."/>
            <person name="Andreopoulos B."/>
            <person name="Lipzen A."/>
            <person name="Chen C."/>
            <person name="Yanf M."/>
            <person name="Daum C."/>
            <person name="Ng V."/>
            <person name="Clum A."/>
            <person name="Ohm R."/>
            <person name="Martin F."/>
            <person name="Silar P."/>
            <person name="Natvig D."/>
            <person name="Lalanne C."/>
            <person name="Gautier V."/>
            <person name="Ament-Velasquez S.L."/>
            <person name="Kruys A."/>
            <person name="Hutchinson M.I."/>
            <person name="Powell A.J."/>
            <person name="Barry K."/>
            <person name="Miller A.N."/>
            <person name="Grigoriev I.V."/>
            <person name="Debuchy R."/>
            <person name="Gladieux P."/>
            <person name="Thoren M.H."/>
            <person name="Johannesson H."/>
        </authorList>
    </citation>
    <scope>NUCLEOTIDE SEQUENCE</scope>
    <source>
        <strain evidence="1">CBS 532.94</strain>
    </source>
</reference>
<organism evidence="1 2">
    <name type="scientific">Achaetomium macrosporum</name>
    <dbReference type="NCBI Taxonomy" id="79813"/>
    <lineage>
        <taxon>Eukaryota</taxon>
        <taxon>Fungi</taxon>
        <taxon>Dikarya</taxon>
        <taxon>Ascomycota</taxon>
        <taxon>Pezizomycotina</taxon>
        <taxon>Sordariomycetes</taxon>
        <taxon>Sordariomycetidae</taxon>
        <taxon>Sordariales</taxon>
        <taxon>Chaetomiaceae</taxon>
        <taxon>Achaetomium</taxon>
    </lineage>
</organism>